<dbReference type="EMBL" id="JWHU01000034">
    <property type="protein sequence ID" value="KIU19769.1"/>
    <property type="molecule type" value="Genomic_DNA"/>
</dbReference>
<feature type="transmembrane region" description="Helical" evidence="1">
    <location>
        <begin position="154"/>
        <end position="171"/>
    </location>
</feature>
<feature type="transmembrane region" description="Helical" evidence="1">
    <location>
        <begin position="80"/>
        <end position="96"/>
    </location>
</feature>
<organism evidence="2 3">
    <name type="scientific">Weissella cibaria</name>
    <dbReference type="NCBI Taxonomy" id="137591"/>
    <lineage>
        <taxon>Bacteria</taxon>
        <taxon>Bacillati</taxon>
        <taxon>Bacillota</taxon>
        <taxon>Bacilli</taxon>
        <taxon>Lactobacillales</taxon>
        <taxon>Lactobacillaceae</taxon>
        <taxon>Weissella</taxon>
    </lineage>
</organism>
<evidence type="ECO:0000313" key="3">
    <source>
        <dbReference type="Proteomes" id="UP000032287"/>
    </source>
</evidence>
<keyword evidence="1" id="KW-1133">Transmembrane helix</keyword>
<keyword evidence="1" id="KW-0472">Membrane</keyword>
<accession>A0A0D1K436</accession>
<feature type="transmembrane region" description="Helical" evidence="1">
    <location>
        <begin position="12"/>
        <end position="31"/>
    </location>
</feature>
<keyword evidence="1" id="KW-0812">Transmembrane</keyword>
<dbReference type="RefSeq" id="WP_043711951.1">
    <property type="nucleotide sequence ID" value="NZ_JALOCT010000001.1"/>
</dbReference>
<dbReference type="AlphaFoldDB" id="A0A0D1K436"/>
<feature type="transmembrane region" description="Helical" evidence="1">
    <location>
        <begin position="339"/>
        <end position="361"/>
    </location>
</feature>
<feature type="transmembrane region" description="Helical" evidence="1">
    <location>
        <begin position="306"/>
        <end position="327"/>
    </location>
</feature>
<feature type="transmembrane region" description="Helical" evidence="1">
    <location>
        <begin position="183"/>
        <end position="215"/>
    </location>
</feature>
<gene>
    <name evidence="2" type="ORF">QX99_01790</name>
</gene>
<sequence length="559" mass="63035">MSHLTMQKLYHGGIVLLLSIVIGLVPILQLWRTGLVYSGSDLQFHVNRIDEVANSCSHGQFFNILSFTTSNQLGSSVNMFYPYITLIPAVIIKLIIHNPVNAYYISLWVYNVSTFLIAYLSFKNLSKSSTTGIWGALLLSMSMYRLFSLLGTSAFGEFIAIGLLPLVGWGYNRAIIEHKWGTLYVAVTLIAYTHLLSFCITVSLLVVITLVRWLLNARFSFAELLTFIKAGVAMALSWSPFLIPYLILTKNNHIETPYSTLVFQSLKPFNALLFDYHFSRDLGLILVIANILFIVLWKKFSSVDKLIFGGGCLLVFLSSAAFPWSAYTETFFKSMQFPYRFLAFAVVILSYTGGLAIAQLLKGKQVIYRITTPMILLFITVSATFATINTYKASVLDHYQLVAKKQDTLAYSPFANYAVNKETFDNQTKNAFITYGGLDYWTRKASDHREFFLSDDVHLQKKYLGNRTIQFTLPNTQNRKNVEIPIIYYSGIKYSVKGDNKPLDYESGKNGGLLVHSKEAGVHRLTVTSHIGWLESILGLTALLPMIPLALSKWRHVSQ</sequence>
<comment type="caution">
    <text evidence="2">The sequence shown here is derived from an EMBL/GenBank/DDBJ whole genome shotgun (WGS) entry which is preliminary data.</text>
</comment>
<feature type="transmembrane region" description="Helical" evidence="1">
    <location>
        <begin position="128"/>
        <end position="147"/>
    </location>
</feature>
<proteinExistence type="predicted"/>
<reference evidence="2 3" key="1">
    <citation type="journal article" date="2015" name="Microbiology (Mosc.)">
        <title>Genomics of the Weissella cibaria species with an examination of its metabolic traits.</title>
        <authorList>
            <person name="Lynch K.M."/>
            <person name="Lucid A."/>
            <person name="Arendt E.K."/>
            <person name="Sleator R.D."/>
            <person name="Lucey B."/>
            <person name="Coffey A."/>
        </authorList>
    </citation>
    <scope>NUCLEOTIDE SEQUENCE [LARGE SCALE GENOMIC DNA]</scope>
    <source>
        <strain evidence="2 3">MG1</strain>
    </source>
</reference>
<evidence type="ECO:0000313" key="2">
    <source>
        <dbReference type="EMBL" id="KIU19769.1"/>
    </source>
</evidence>
<evidence type="ECO:0008006" key="4">
    <source>
        <dbReference type="Google" id="ProtNLM"/>
    </source>
</evidence>
<keyword evidence="3" id="KW-1185">Reference proteome</keyword>
<name>A0A0D1K436_9LACO</name>
<evidence type="ECO:0000256" key="1">
    <source>
        <dbReference type="SAM" id="Phobius"/>
    </source>
</evidence>
<feature type="transmembrane region" description="Helical" evidence="1">
    <location>
        <begin position="278"/>
        <end position="297"/>
    </location>
</feature>
<protein>
    <recommendedName>
        <fullName evidence="4">YfhO family protein</fullName>
    </recommendedName>
</protein>
<dbReference type="PATRIC" id="fig|137591.25.peg.1761"/>
<dbReference type="Proteomes" id="UP000032287">
    <property type="component" value="Unassembled WGS sequence"/>
</dbReference>
<feature type="transmembrane region" description="Helical" evidence="1">
    <location>
        <begin position="373"/>
        <end position="391"/>
    </location>
</feature>
<feature type="transmembrane region" description="Helical" evidence="1">
    <location>
        <begin position="103"/>
        <end position="122"/>
    </location>
</feature>
<feature type="transmembrane region" description="Helical" evidence="1">
    <location>
        <begin position="227"/>
        <end position="248"/>
    </location>
</feature>